<dbReference type="InterPro" id="IPR036873">
    <property type="entry name" value="Rhodanese-like_dom_sf"/>
</dbReference>
<organism evidence="2 3">
    <name type="scientific">Phytophthora fragariaefolia</name>
    <dbReference type="NCBI Taxonomy" id="1490495"/>
    <lineage>
        <taxon>Eukaryota</taxon>
        <taxon>Sar</taxon>
        <taxon>Stramenopiles</taxon>
        <taxon>Oomycota</taxon>
        <taxon>Peronosporomycetes</taxon>
        <taxon>Peronosporales</taxon>
        <taxon>Peronosporaceae</taxon>
        <taxon>Phytophthora</taxon>
    </lineage>
</organism>
<dbReference type="Proteomes" id="UP001165121">
    <property type="component" value="Unassembled WGS sequence"/>
</dbReference>
<dbReference type="PANTHER" id="PTHR43268">
    <property type="entry name" value="THIOSULFATE SULFURTRANSFERASE/RHODANESE-LIKE DOMAIN-CONTAINING PROTEIN 2"/>
    <property type="match status" value="1"/>
</dbReference>
<dbReference type="Pfam" id="PF17773">
    <property type="entry name" value="UPF0176_N"/>
    <property type="match status" value="1"/>
</dbReference>
<dbReference type="OrthoDB" id="25002at2759"/>
<evidence type="ECO:0000259" key="1">
    <source>
        <dbReference type="PROSITE" id="PS50206"/>
    </source>
</evidence>
<dbReference type="PANTHER" id="PTHR43268:SF6">
    <property type="entry name" value="THIOSULFATE SULFURTRANSFERASE_RHODANESE-LIKE DOMAIN-CONTAINING PROTEIN 2"/>
    <property type="match status" value="1"/>
</dbReference>
<dbReference type="Pfam" id="PF12368">
    <property type="entry name" value="Rhodanese_C"/>
    <property type="match status" value="1"/>
</dbReference>
<dbReference type="Gene3D" id="3.40.250.10">
    <property type="entry name" value="Rhodanese-like domain"/>
    <property type="match status" value="1"/>
</dbReference>
<sequence>MGLYPFVKRHRPKAMVTSDAETVGHAVILFYKYAEVTAPLELKQEQQQLCERLGLVGRILISEEGINATLSSPSRAKIDEYIAFLCAHEVFAMRQEDFKYSFHAHESAPFVGLIIKHVKEIVSTGGVVARPDMTASDEERGYLTPQQFHEAMRQAVKDKENTVVLDVRAKKEFDVGRFQDAVDPEVKNFSEYYTFLQKRVDDMKDKKVLMYCTGGIRCEKASNFLRSQGVNDVHHLKGGIHKYLEAFPDGGFFRGKNFVFDKRVLMGAQNSNEIVGKCMECEAPYDEFSGRKVCTVCRDLVLVCDSCYYARHGEVHCADHQYLKHCYVTFLQYLPRLELLEHQKSLEMILADLLEDKGSSKNKRRSIRNQLNKIAARLEAIDADPEAAAAFLALDPRPIHCRTCGLDTCMGNCWGFWSDEVLPAPQN</sequence>
<dbReference type="SUPFAM" id="SSF52821">
    <property type="entry name" value="Rhodanese/Cell cycle control phosphatase"/>
    <property type="match status" value="1"/>
</dbReference>
<evidence type="ECO:0000313" key="3">
    <source>
        <dbReference type="Proteomes" id="UP001165121"/>
    </source>
</evidence>
<proteinExistence type="predicted"/>
<keyword evidence="3" id="KW-1185">Reference proteome</keyword>
<dbReference type="CDD" id="cd01518">
    <property type="entry name" value="RHOD_YceA"/>
    <property type="match status" value="1"/>
</dbReference>
<reference evidence="2" key="1">
    <citation type="submission" date="2023-04" db="EMBL/GenBank/DDBJ databases">
        <title>Phytophthora fragariaefolia NBRC 109709.</title>
        <authorList>
            <person name="Ichikawa N."/>
            <person name="Sato H."/>
            <person name="Tonouchi N."/>
        </authorList>
    </citation>
    <scope>NUCLEOTIDE SEQUENCE</scope>
    <source>
        <strain evidence="2">NBRC 109709</strain>
    </source>
</reference>
<gene>
    <name evidence="2" type="ORF">Pfra01_001779100</name>
</gene>
<name>A0A9W7CZU9_9STRA</name>
<dbReference type="Gene3D" id="3.30.70.100">
    <property type="match status" value="1"/>
</dbReference>
<dbReference type="Pfam" id="PF00581">
    <property type="entry name" value="Rhodanese"/>
    <property type="match status" value="1"/>
</dbReference>
<dbReference type="InterPro" id="IPR022111">
    <property type="entry name" value="Rhodanese_C"/>
</dbReference>
<dbReference type="AlphaFoldDB" id="A0A9W7CZU9"/>
<dbReference type="EMBL" id="BSXT01002142">
    <property type="protein sequence ID" value="GMF47306.1"/>
    <property type="molecule type" value="Genomic_DNA"/>
</dbReference>
<dbReference type="PROSITE" id="PS50206">
    <property type="entry name" value="RHODANESE_3"/>
    <property type="match status" value="1"/>
</dbReference>
<evidence type="ECO:0000313" key="2">
    <source>
        <dbReference type="EMBL" id="GMF47306.1"/>
    </source>
</evidence>
<dbReference type="SMART" id="SM00450">
    <property type="entry name" value="RHOD"/>
    <property type="match status" value="1"/>
</dbReference>
<dbReference type="InterPro" id="IPR020936">
    <property type="entry name" value="TrhO"/>
</dbReference>
<dbReference type="InterPro" id="IPR001763">
    <property type="entry name" value="Rhodanese-like_dom"/>
</dbReference>
<protein>
    <submittedName>
        <fullName evidence="2">Unnamed protein product</fullName>
    </submittedName>
</protein>
<accession>A0A9W7CZU9</accession>
<feature type="domain" description="Rhodanese" evidence="1">
    <location>
        <begin position="158"/>
        <end position="252"/>
    </location>
</feature>
<dbReference type="InterPro" id="IPR040503">
    <property type="entry name" value="TRHO_N"/>
</dbReference>
<comment type="caution">
    <text evidence="2">The sequence shown here is derived from an EMBL/GenBank/DDBJ whole genome shotgun (WGS) entry which is preliminary data.</text>
</comment>